<evidence type="ECO:0000256" key="10">
    <source>
        <dbReference type="ARBA" id="ARBA00023242"/>
    </source>
</evidence>
<comment type="caution">
    <text evidence="15">The sequence shown here is derived from an EMBL/GenBank/DDBJ whole genome shotgun (WGS) entry which is preliminary data.</text>
</comment>
<evidence type="ECO:0000256" key="7">
    <source>
        <dbReference type="ARBA" id="ARBA00023015"/>
    </source>
</evidence>
<dbReference type="FunFam" id="3.30.160.60:FF:000744">
    <property type="entry name" value="zinc finger E-box-binding homeobox 1"/>
    <property type="match status" value="1"/>
</dbReference>
<dbReference type="InterPro" id="IPR036236">
    <property type="entry name" value="Znf_C2H2_sf"/>
</dbReference>
<dbReference type="FunFam" id="3.30.160.60:FF:000624">
    <property type="entry name" value="zinc finger protein 697"/>
    <property type="match status" value="1"/>
</dbReference>
<evidence type="ECO:0000256" key="9">
    <source>
        <dbReference type="ARBA" id="ARBA00023163"/>
    </source>
</evidence>
<evidence type="ECO:0000313" key="15">
    <source>
        <dbReference type="EMBL" id="KMQ98025.1"/>
    </source>
</evidence>
<feature type="region of interest" description="Disordered" evidence="13">
    <location>
        <begin position="144"/>
        <end position="177"/>
    </location>
</feature>
<dbReference type="SUPFAM" id="SSF57667">
    <property type="entry name" value="beta-beta-alpha zinc fingers"/>
    <property type="match status" value="10"/>
</dbReference>
<dbReference type="FunFam" id="3.30.160.60:FF:000301">
    <property type="entry name" value="Zinc finger protein 236"/>
    <property type="match status" value="1"/>
</dbReference>
<feature type="domain" description="C2H2-type" evidence="14">
    <location>
        <begin position="322"/>
        <end position="349"/>
    </location>
</feature>
<dbReference type="PaxDb" id="67767-A0A0J7P053"/>
<keyword evidence="3" id="KW-0479">Metal-binding</keyword>
<feature type="domain" description="C2H2-type" evidence="14">
    <location>
        <begin position="265"/>
        <end position="292"/>
    </location>
</feature>
<dbReference type="Gene3D" id="3.30.160.60">
    <property type="entry name" value="Classic Zinc Finger"/>
    <property type="match status" value="16"/>
</dbReference>
<comment type="subcellular location">
    <subcellularLocation>
        <location evidence="1">Nucleus</location>
    </subcellularLocation>
</comment>
<feature type="domain" description="C2H2-type" evidence="14">
    <location>
        <begin position="1047"/>
        <end position="1071"/>
    </location>
</feature>
<dbReference type="FunFam" id="3.30.160.60:FF:000630">
    <property type="entry name" value="Zinc finger protein 180"/>
    <property type="match status" value="1"/>
</dbReference>
<feature type="compositionally biased region" description="Low complexity" evidence="13">
    <location>
        <begin position="415"/>
        <end position="425"/>
    </location>
</feature>
<dbReference type="GO" id="GO:0003677">
    <property type="term" value="F:DNA binding"/>
    <property type="evidence" value="ECO:0007669"/>
    <property type="project" value="UniProtKB-KW"/>
</dbReference>
<dbReference type="InterPro" id="IPR013087">
    <property type="entry name" value="Znf_C2H2_type"/>
</dbReference>
<accession>A0A0J7P053</accession>
<evidence type="ECO:0000256" key="2">
    <source>
        <dbReference type="ARBA" id="ARBA00006991"/>
    </source>
</evidence>
<feature type="domain" description="C2H2-type" evidence="14">
    <location>
        <begin position="237"/>
        <end position="264"/>
    </location>
</feature>
<feature type="domain" description="C2H2-type" evidence="14">
    <location>
        <begin position="610"/>
        <end position="637"/>
    </location>
</feature>
<evidence type="ECO:0000259" key="14">
    <source>
        <dbReference type="PROSITE" id="PS50157"/>
    </source>
</evidence>
<feature type="compositionally biased region" description="Basic and acidic residues" evidence="13">
    <location>
        <begin position="673"/>
        <end position="690"/>
    </location>
</feature>
<dbReference type="PANTHER" id="PTHR24379">
    <property type="entry name" value="KRAB AND ZINC FINGER DOMAIN-CONTAINING"/>
    <property type="match status" value="1"/>
</dbReference>
<dbReference type="FunFam" id="3.30.160.60:FF:000045">
    <property type="entry name" value="ZFP69 zinc finger protein B"/>
    <property type="match status" value="1"/>
</dbReference>
<keyword evidence="4" id="KW-0677">Repeat</keyword>
<evidence type="ECO:0000256" key="4">
    <source>
        <dbReference type="ARBA" id="ARBA00022737"/>
    </source>
</evidence>
<evidence type="ECO:0000256" key="6">
    <source>
        <dbReference type="ARBA" id="ARBA00022833"/>
    </source>
</evidence>
<evidence type="ECO:0000256" key="13">
    <source>
        <dbReference type="SAM" id="MobiDB-lite"/>
    </source>
</evidence>
<dbReference type="Pfam" id="PF00096">
    <property type="entry name" value="zf-C2H2"/>
    <property type="match status" value="13"/>
</dbReference>
<feature type="domain" description="C2H2-type" evidence="14">
    <location>
        <begin position="584"/>
        <end position="611"/>
    </location>
</feature>
<feature type="domain" description="C2H2-type" evidence="14">
    <location>
        <begin position="1194"/>
        <end position="1221"/>
    </location>
</feature>
<proteinExistence type="inferred from homology"/>
<feature type="domain" description="C2H2-type" evidence="14">
    <location>
        <begin position="1019"/>
        <end position="1046"/>
    </location>
</feature>
<dbReference type="FunFam" id="3.30.160.60:FF:000733">
    <property type="entry name" value="Zinc finger protein 236 variant"/>
    <property type="match status" value="1"/>
</dbReference>
<dbReference type="FunFam" id="3.30.160.60:FF:000100">
    <property type="entry name" value="Zinc finger 45-like"/>
    <property type="match status" value="1"/>
</dbReference>
<keyword evidence="9" id="KW-0804">Transcription</keyword>
<feature type="region of interest" description="Disordered" evidence="13">
    <location>
        <begin position="1263"/>
        <end position="1286"/>
    </location>
</feature>
<dbReference type="FunFam" id="3.30.160.60:FF:000145">
    <property type="entry name" value="Zinc finger protein 574"/>
    <property type="match status" value="1"/>
</dbReference>
<feature type="domain" description="C2H2-type" evidence="14">
    <location>
        <begin position="556"/>
        <end position="583"/>
    </location>
</feature>
<keyword evidence="8" id="KW-0238">DNA-binding</keyword>
<reference evidence="15 16" key="1">
    <citation type="submission" date="2015-04" db="EMBL/GenBank/DDBJ databases">
        <title>Lasius niger genome sequencing.</title>
        <authorList>
            <person name="Konorov E.A."/>
            <person name="Nikitin M.A."/>
            <person name="Kirill M.V."/>
            <person name="Chang P."/>
        </authorList>
    </citation>
    <scope>NUCLEOTIDE SEQUENCE [LARGE SCALE GENOMIC DNA]</scope>
    <source>
        <tissue evidence="15">Whole</tissue>
    </source>
</reference>
<feature type="domain" description="C2H2-type" evidence="14">
    <location>
        <begin position="1579"/>
        <end position="1602"/>
    </location>
</feature>
<keyword evidence="7" id="KW-0805">Transcription regulation</keyword>
<dbReference type="GO" id="GO:0048598">
    <property type="term" value="P:embryonic morphogenesis"/>
    <property type="evidence" value="ECO:0007669"/>
    <property type="project" value="UniProtKB-ARBA"/>
</dbReference>
<keyword evidence="5 12" id="KW-0863">Zinc-finger</keyword>
<feature type="domain" description="C2H2-type" evidence="14">
    <location>
        <begin position="299"/>
        <end position="321"/>
    </location>
</feature>
<evidence type="ECO:0000256" key="12">
    <source>
        <dbReference type="PROSITE-ProRule" id="PRU00042"/>
    </source>
</evidence>
<dbReference type="EMBL" id="LBMM01000586">
    <property type="protein sequence ID" value="KMQ98025.1"/>
    <property type="molecule type" value="Genomic_DNA"/>
</dbReference>
<feature type="compositionally biased region" description="Basic and acidic residues" evidence="13">
    <location>
        <begin position="482"/>
        <end position="493"/>
    </location>
</feature>
<feature type="region of interest" description="Disordered" evidence="13">
    <location>
        <begin position="673"/>
        <end position="693"/>
    </location>
</feature>
<evidence type="ECO:0000256" key="5">
    <source>
        <dbReference type="ARBA" id="ARBA00022771"/>
    </source>
</evidence>
<feature type="domain" description="C2H2-type" evidence="14">
    <location>
        <begin position="1222"/>
        <end position="1249"/>
    </location>
</feature>
<gene>
    <name evidence="15" type="ORF">RF55_1632</name>
</gene>
<evidence type="ECO:0000313" key="16">
    <source>
        <dbReference type="Proteomes" id="UP000036403"/>
    </source>
</evidence>
<dbReference type="PROSITE" id="PS00028">
    <property type="entry name" value="ZINC_FINGER_C2H2_1"/>
    <property type="match status" value="20"/>
</dbReference>
<dbReference type="Proteomes" id="UP000036403">
    <property type="component" value="Unassembled WGS sequence"/>
</dbReference>
<dbReference type="Pfam" id="PF13912">
    <property type="entry name" value="zf-C2H2_6"/>
    <property type="match status" value="1"/>
</dbReference>
<keyword evidence="10" id="KW-0539">Nucleus</keyword>
<feature type="domain" description="C2H2-type" evidence="14">
    <location>
        <begin position="528"/>
        <end position="555"/>
    </location>
</feature>
<feature type="domain" description="C2H2-type" evidence="14">
    <location>
        <begin position="1523"/>
        <end position="1550"/>
    </location>
</feature>
<feature type="domain" description="C2H2-type" evidence="14">
    <location>
        <begin position="382"/>
        <end position="410"/>
    </location>
</feature>
<feature type="domain" description="C2H2-type" evidence="14">
    <location>
        <begin position="182"/>
        <end position="209"/>
    </location>
</feature>
<keyword evidence="6" id="KW-0862">Zinc</keyword>
<organism evidence="15 16">
    <name type="scientific">Lasius niger</name>
    <name type="common">Black garden ant</name>
    <dbReference type="NCBI Taxonomy" id="67767"/>
    <lineage>
        <taxon>Eukaryota</taxon>
        <taxon>Metazoa</taxon>
        <taxon>Ecdysozoa</taxon>
        <taxon>Arthropoda</taxon>
        <taxon>Hexapoda</taxon>
        <taxon>Insecta</taxon>
        <taxon>Pterygota</taxon>
        <taxon>Neoptera</taxon>
        <taxon>Endopterygota</taxon>
        <taxon>Hymenoptera</taxon>
        <taxon>Apocrita</taxon>
        <taxon>Aculeata</taxon>
        <taxon>Formicoidea</taxon>
        <taxon>Formicidae</taxon>
        <taxon>Formicinae</taxon>
        <taxon>Lasius</taxon>
        <taxon>Lasius</taxon>
    </lineage>
</organism>
<comment type="similarity">
    <text evidence="2">Belongs to the krueppel C2H2-type zinc-finger protein family.</text>
</comment>
<feature type="domain" description="C2H2-type" evidence="14">
    <location>
        <begin position="210"/>
        <end position="237"/>
    </location>
</feature>
<dbReference type="GO" id="GO:0010468">
    <property type="term" value="P:regulation of gene expression"/>
    <property type="evidence" value="ECO:0007669"/>
    <property type="project" value="UniProtKB-ARBA"/>
</dbReference>
<protein>
    <recommendedName>
        <fullName evidence="11">Zinc finger protein 865</fullName>
    </recommendedName>
</protein>
<feature type="region of interest" description="Disordered" evidence="13">
    <location>
        <begin position="402"/>
        <end position="425"/>
    </location>
</feature>
<dbReference type="STRING" id="67767.A0A0J7P053"/>
<dbReference type="PANTHER" id="PTHR24379:SF121">
    <property type="entry name" value="C2H2-TYPE DOMAIN-CONTAINING PROTEIN"/>
    <property type="match status" value="1"/>
</dbReference>
<evidence type="ECO:0000256" key="11">
    <source>
        <dbReference type="ARBA" id="ARBA00068876"/>
    </source>
</evidence>
<feature type="domain" description="C2H2-type" evidence="14">
    <location>
        <begin position="1551"/>
        <end position="1578"/>
    </location>
</feature>
<evidence type="ECO:0000256" key="1">
    <source>
        <dbReference type="ARBA" id="ARBA00004123"/>
    </source>
</evidence>
<keyword evidence="16" id="KW-1185">Reference proteome</keyword>
<feature type="domain" description="C2H2-type" evidence="14">
    <location>
        <begin position="1074"/>
        <end position="1098"/>
    </location>
</feature>
<sequence length="1646" mass="182896">MLTEQNVIMEFTDSSNTVPIGFITTDDGHTLFAVGEHEDGTLEIMATPITLMPQNNIVSSALIKTVDGNFILHPPIFQLNVEGPPGTVMQQANLLPIQQNGSAIMEQLKIVQNINECAITESLLSVRDDSNVLLNKEENCRRQTEKQATIDNHVKNKSMSVSTSVHKKSPGRPKKTETTQSLKCDICGQEFTKHTLYRRHMENHAEEKPHRCPKCPASFNIPTNFTLHMATHNIGDPKCPECGRKYARMASLKSHMLLHEKEENLFCTECEDAFSTKAQLDAHLKLHGEKWANEDVGVRKCKLCSKQFTQPALYRMHIREHYRCTVCNRAFTQKSSLQIHAWQHNGIRPHTCSLCNAKFSQKGNLKAHILRVHNAPEGEPTYACSYCSCIFKKLGSLNGHIKRMHSNPEEESAEKSSAVNSSISSEADMRATVDSVISQLASLEAVVNNTADSTGTATLNAEQNDILQQALKNSGLPNKNEVPSKEIAEPKKTDSPTTYVTLLDKTAGSTSSKYHAIKQRCIGNVRWYVCSFCPKEFKKPSDLIRHLRVHTQEKPFKCMYCVRSFALKSTMIAHERTHTGVKKYACASCNKTFACHSSLTSHTRLHMKPHKCNICGKLFNSNIILKNHMKCHMREKPKISPEAESLVPQVVLQEPLVISDAGNKISVAQQLEEQKTQEQKEQQPLRENKEAGSAALPASITLGEDMEVSFQPQMAPDFTQAFSDQFQNISAEKEKSLLTNSATTSVANRNLPVDTANLGTSQTLHADETGTITLSHYSGDQTLTAESIREIEETLNQQLFNIGMNLGLASNLPRQMDETNTNSLDNSREQPVLNIIYEHNKNLDSSGNAIFTSQFDSFDMSQITLQTDSEMDIGLNPSNTASMSGILPRSVEGNNRQQEEQRAIPVTTIDNIDTSAITKNAHLMVINPKDNCSELVRLSQVCPSKYSKAIAKPDTANGLIEVQGATEHEKAPQKSNIISCESERNSLFMKNFQSTIQPETFVSSGTNNSAKISEYNNLLECHICRRNGFTAERLKEHLRSHCGAKTYECPECSQRFYTNGGLSRHMKRLHTELLKCTTCKKVLDNKSQLKYHNKMHSGVWKVMRVGSNEKDVISSSRLSSITTLDIRANPDSSVSEKVLMDAVAEKKSMDRVNENAERKETKEYTNKCKYCPKTFRKPSDLIRHIRTHTGERPYKCDHCNKSFAVKCTLDSHMKVHTGKKTFCCHVCNSMFATKGSLKVHMRLHTGSKPFKCPMCDLRFRTSGHKKVHMQKHAREHKGGAKRKPKHQKIAVVAQAAASLEKIGNSSLDHASTTTTMTTTTTTAAAAAEVAPSQNLDYSALEHAEMNLSGAVHLPGQIAFNHTDATTTTILNNNSMLSLNDSNELVANLQFLLANGLVTIQTDDTMLTTQPATNSAAEVPTNVIELVGTNPFQEACNLGNANHQIVITSQVPSETTTANASDAAIIQMNDCLPPVSIVQMQNHGTNIGGDASKAKTSGQSTTAACDNQAATTGTAKTSTQSSRKECDVCGKTFTKPYQMERHKRIHTGERPYKCEQCGKSFAQKFTLQLHQKHHTGDRPYPCPHCKHSFTQKCNLQTHLKRVHQVVMLDVKKLRSGQQMLGALLQENQGTDTKLVNLDDILVVDFLK</sequence>
<dbReference type="OrthoDB" id="6077919at2759"/>
<feature type="domain" description="C2H2-type" evidence="14">
    <location>
        <begin position="1166"/>
        <end position="1193"/>
    </location>
</feature>
<feature type="domain" description="C2H2-type" evidence="14">
    <location>
        <begin position="1250"/>
        <end position="1277"/>
    </location>
</feature>
<evidence type="ECO:0000256" key="8">
    <source>
        <dbReference type="ARBA" id="ARBA00023125"/>
    </source>
</evidence>
<dbReference type="SMART" id="SM00355">
    <property type="entry name" value="ZnF_C2H2"/>
    <property type="match status" value="22"/>
</dbReference>
<dbReference type="FunFam" id="3.30.160.60:FF:000367">
    <property type="entry name" value="Zinc finger protein 572"/>
    <property type="match status" value="1"/>
</dbReference>
<feature type="region of interest" description="Disordered" evidence="13">
    <location>
        <begin position="473"/>
        <end position="493"/>
    </location>
</feature>
<dbReference type="GO" id="GO:0008270">
    <property type="term" value="F:zinc ion binding"/>
    <property type="evidence" value="ECO:0007669"/>
    <property type="project" value="UniProtKB-KW"/>
</dbReference>
<dbReference type="GO" id="GO:0005634">
    <property type="term" value="C:nucleus"/>
    <property type="evidence" value="ECO:0007669"/>
    <property type="project" value="UniProtKB-SubCell"/>
</dbReference>
<dbReference type="PROSITE" id="PS50157">
    <property type="entry name" value="ZINC_FINGER_C2H2_2"/>
    <property type="match status" value="22"/>
</dbReference>
<evidence type="ECO:0000256" key="3">
    <source>
        <dbReference type="ARBA" id="ARBA00022723"/>
    </source>
</evidence>
<dbReference type="FunFam" id="3.30.160.60:FF:000446">
    <property type="entry name" value="Zinc finger protein"/>
    <property type="match status" value="2"/>
</dbReference>
<feature type="domain" description="C2H2-type" evidence="14">
    <location>
        <begin position="350"/>
        <end position="378"/>
    </location>
</feature>
<name>A0A0J7P053_LASNI</name>